<dbReference type="PROSITE" id="PS50850">
    <property type="entry name" value="MFS"/>
    <property type="match status" value="1"/>
</dbReference>
<name>A0AA41QFU6_9MICO</name>
<dbReference type="InterPro" id="IPR005829">
    <property type="entry name" value="Sugar_transporter_CS"/>
</dbReference>
<evidence type="ECO:0000256" key="1">
    <source>
        <dbReference type="ARBA" id="ARBA00004651"/>
    </source>
</evidence>
<dbReference type="AlphaFoldDB" id="A0AA41QFU6"/>
<evidence type="ECO:0000256" key="7">
    <source>
        <dbReference type="SAM" id="Phobius"/>
    </source>
</evidence>
<dbReference type="RefSeq" id="WP_236089203.1">
    <property type="nucleotide sequence ID" value="NZ_JAKGSG010000029.1"/>
</dbReference>
<dbReference type="InterPro" id="IPR011701">
    <property type="entry name" value="MFS"/>
</dbReference>
<evidence type="ECO:0000313" key="9">
    <source>
        <dbReference type="EMBL" id="MCF4121407.1"/>
    </source>
</evidence>
<reference evidence="9" key="1">
    <citation type="submission" date="2022-01" db="EMBL/GenBank/DDBJ databases">
        <title>Antribacter sp. nov., isolated from Guizhou of China.</title>
        <authorList>
            <person name="Chengliang C."/>
            <person name="Ya Z."/>
        </authorList>
    </citation>
    <scope>NUCLEOTIDE SEQUENCE</scope>
    <source>
        <strain evidence="9">KLBMP 9083</strain>
    </source>
</reference>
<evidence type="ECO:0000256" key="6">
    <source>
        <dbReference type="ARBA" id="ARBA00023136"/>
    </source>
</evidence>
<feature type="transmembrane region" description="Helical" evidence="7">
    <location>
        <begin position="342"/>
        <end position="362"/>
    </location>
</feature>
<keyword evidence="2" id="KW-0813">Transport</keyword>
<feature type="transmembrane region" description="Helical" evidence="7">
    <location>
        <begin position="281"/>
        <end position="299"/>
    </location>
</feature>
<feature type="transmembrane region" description="Helical" evidence="7">
    <location>
        <begin position="100"/>
        <end position="123"/>
    </location>
</feature>
<keyword evidence="10" id="KW-1185">Reference proteome</keyword>
<dbReference type="PANTHER" id="PTHR23517">
    <property type="entry name" value="RESISTANCE PROTEIN MDTM, PUTATIVE-RELATED-RELATED"/>
    <property type="match status" value="1"/>
</dbReference>
<dbReference type="InterPro" id="IPR050171">
    <property type="entry name" value="MFS_Transporters"/>
</dbReference>
<feature type="transmembrane region" description="Helical" evidence="7">
    <location>
        <begin position="163"/>
        <end position="181"/>
    </location>
</feature>
<keyword evidence="3" id="KW-1003">Cell membrane</keyword>
<dbReference type="InterPro" id="IPR020846">
    <property type="entry name" value="MFS_dom"/>
</dbReference>
<comment type="subcellular location">
    <subcellularLocation>
        <location evidence="1">Cell membrane</location>
        <topology evidence="1">Multi-pass membrane protein</topology>
    </subcellularLocation>
</comment>
<accession>A0AA41QFU6</accession>
<dbReference type="GO" id="GO:0022857">
    <property type="term" value="F:transmembrane transporter activity"/>
    <property type="evidence" value="ECO:0007669"/>
    <property type="project" value="InterPro"/>
</dbReference>
<dbReference type="GO" id="GO:0005886">
    <property type="term" value="C:plasma membrane"/>
    <property type="evidence" value="ECO:0007669"/>
    <property type="project" value="UniProtKB-SubCell"/>
</dbReference>
<feature type="transmembrane region" description="Helical" evidence="7">
    <location>
        <begin position="305"/>
        <end position="330"/>
    </location>
</feature>
<feature type="transmembrane region" description="Helical" evidence="7">
    <location>
        <begin position="250"/>
        <end position="269"/>
    </location>
</feature>
<dbReference type="InterPro" id="IPR036259">
    <property type="entry name" value="MFS_trans_sf"/>
</dbReference>
<organism evidence="9 10">
    <name type="scientific">Antribacter soli</name>
    <dbReference type="NCBI Taxonomy" id="2910976"/>
    <lineage>
        <taxon>Bacteria</taxon>
        <taxon>Bacillati</taxon>
        <taxon>Actinomycetota</taxon>
        <taxon>Actinomycetes</taxon>
        <taxon>Micrococcales</taxon>
        <taxon>Promicromonosporaceae</taxon>
        <taxon>Antribacter</taxon>
    </lineage>
</organism>
<feature type="transmembrane region" description="Helical" evidence="7">
    <location>
        <begin position="75"/>
        <end position="94"/>
    </location>
</feature>
<gene>
    <name evidence="9" type="ORF">L1785_10485</name>
</gene>
<dbReference type="SUPFAM" id="SSF103473">
    <property type="entry name" value="MFS general substrate transporter"/>
    <property type="match status" value="1"/>
</dbReference>
<dbReference type="PROSITE" id="PS00216">
    <property type="entry name" value="SUGAR_TRANSPORT_1"/>
    <property type="match status" value="1"/>
</dbReference>
<feature type="transmembrane region" description="Helical" evidence="7">
    <location>
        <begin position="214"/>
        <end position="230"/>
    </location>
</feature>
<keyword evidence="5 7" id="KW-1133">Transmembrane helix</keyword>
<feature type="transmembrane region" description="Helical" evidence="7">
    <location>
        <begin position="368"/>
        <end position="386"/>
    </location>
</feature>
<dbReference type="Pfam" id="PF07690">
    <property type="entry name" value="MFS_1"/>
    <property type="match status" value="1"/>
</dbReference>
<evidence type="ECO:0000313" key="10">
    <source>
        <dbReference type="Proteomes" id="UP001165405"/>
    </source>
</evidence>
<dbReference type="Proteomes" id="UP001165405">
    <property type="component" value="Unassembled WGS sequence"/>
</dbReference>
<evidence type="ECO:0000256" key="2">
    <source>
        <dbReference type="ARBA" id="ARBA00022448"/>
    </source>
</evidence>
<evidence type="ECO:0000256" key="4">
    <source>
        <dbReference type="ARBA" id="ARBA00022692"/>
    </source>
</evidence>
<proteinExistence type="predicted"/>
<protein>
    <submittedName>
        <fullName evidence="9">MFS transporter</fullName>
    </submittedName>
</protein>
<feature type="transmembrane region" description="Helical" evidence="7">
    <location>
        <begin position="48"/>
        <end position="68"/>
    </location>
</feature>
<dbReference type="PANTHER" id="PTHR23517:SF2">
    <property type="entry name" value="MULTIDRUG RESISTANCE PROTEIN MDTH"/>
    <property type="match status" value="1"/>
</dbReference>
<feature type="domain" description="Major facilitator superfamily (MFS) profile" evidence="8">
    <location>
        <begin position="1"/>
        <end position="393"/>
    </location>
</feature>
<evidence type="ECO:0000259" key="8">
    <source>
        <dbReference type="PROSITE" id="PS50850"/>
    </source>
</evidence>
<dbReference type="EMBL" id="JAKGSG010000029">
    <property type="protein sequence ID" value="MCF4121407.1"/>
    <property type="molecule type" value="Genomic_DNA"/>
</dbReference>
<evidence type="ECO:0000256" key="3">
    <source>
        <dbReference type="ARBA" id="ARBA00022475"/>
    </source>
</evidence>
<comment type="caution">
    <text evidence="9">The sequence shown here is derived from an EMBL/GenBank/DDBJ whole genome shotgun (WGS) entry which is preliminary data.</text>
</comment>
<keyword evidence="4 7" id="KW-0812">Transmembrane</keyword>
<feature type="transmembrane region" description="Helical" evidence="7">
    <location>
        <begin position="12"/>
        <end position="36"/>
    </location>
</feature>
<evidence type="ECO:0000256" key="5">
    <source>
        <dbReference type="ARBA" id="ARBA00022989"/>
    </source>
</evidence>
<dbReference type="Gene3D" id="1.20.1250.20">
    <property type="entry name" value="MFS general substrate transporter like domains"/>
    <property type="match status" value="1"/>
</dbReference>
<keyword evidence="6 7" id="KW-0472">Membrane</keyword>
<sequence length="413" mass="41711">MLSSYRGLPPAVWTVFAGTVVNRLGFVVVPFLVYFLGDRGIPDERIPAVLGALGVGGLVGPVLGGYLADRLGRRTTLLASLLGAAAALGLLYAAPGAWTMAGAALLLGTASSAGLPPASSIVADATPPGLRQRAYALQYWGVNVGTAVAGVLGGYLAERGYGLLFAVDAATFLAFAVIVVLRLPDVPRVAAAADAGSGAGRAPRAGYGVVLRDRLMLVLLVVLGVQLFVYSLTESVLPLAVRDAGLPPTVYGALAAVNAVVVVLLQPWAAARVARLPQLPALAASGVLVTVGVAATGLAHDALTFGLTVLVWSAGEVIAGGIAAAVVADLAPADARGRYQGAFQWTWGVGRFAALTGGVALYTAGPAVWWLTLGAGLAASSAVLLLRGAVERRLALPDDVPLAGVPLAEVPGR</sequence>
<feature type="transmembrane region" description="Helical" evidence="7">
    <location>
        <begin position="135"/>
        <end position="157"/>
    </location>
</feature>